<keyword evidence="3 6" id="KW-1133">Transmembrane helix</keyword>
<evidence type="ECO:0000256" key="4">
    <source>
        <dbReference type="ARBA" id="ARBA00023136"/>
    </source>
</evidence>
<protein>
    <recommendedName>
        <fullName evidence="9">Mid2 domain-containing protein</fullName>
    </recommendedName>
</protein>
<keyword evidence="2 6" id="KW-0812">Transmembrane</keyword>
<evidence type="ECO:0000256" key="6">
    <source>
        <dbReference type="SAM" id="Phobius"/>
    </source>
</evidence>
<evidence type="ECO:0000256" key="5">
    <source>
        <dbReference type="SAM" id="MobiDB-lite"/>
    </source>
</evidence>
<evidence type="ECO:0000313" key="7">
    <source>
        <dbReference type="EMBL" id="PSS10926.1"/>
    </source>
</evidence>
<comment type="subcellular location">
    <subcellularLocation>
        <location evidence="1">Membrane</location>
        <topology evidence="1">Single-pass membrane protein</topology>
    </subcellularLocation>
</comment>
<evidence type="ECO:0008006" key="9">
    <source>
        <dbReference type="Google" id="ProtNLM"/>
    </source>
</evidence>
<evidence type="ECO:0000313" key="8">
    <source>
        <dbReference type="Proteomes" id="UP000241818"/>
    </source>
</evidence>
<keyword evidence="4 6" id="KW-0472">Membrane</keyword>
<dbReference type="InParanoid" id="A0A2T3ATW6"/>
<accession>A0A2T3ATW6</accession>
<keyword evidence="8" id="KW-1185">Reference proteome</keyword>
<feature type="transmembrane region" description="Helical" evidence="6">
    <location>
        <begin position="148"/>
        <end position="169"/>
    </location>
</feature>
<dbReference type="PANTHER" id="PTHR15549">
    <property type="entry name" value="PAIRED IMMUNOGLOBULIN-LIKE TYPE 2 RECEPTOR"/>
    <property type="match status" value="1"/>
</dbReference>
<dbReference type="PANTHER" id="PTHR15549:SF30">
    <property type="entry name" value="MID2 DOMAIN-CONTAINING PROTEIN"/>
    <property type="match status" value="1"/>
</dbReference>
<organism evidence="7 8">
    <name type="scientific">Amorphotheca resinae ATCC 22711</name>
    <dbReference type="NCBI Taxonomy" id="857342"/>
    <lineage>
        <taxon>Eukaryota</taxon>
        <taxon>Fungi</taxon>
        <taxon>Dikarya</taxon>
        <taxon>Ascomycota</taxon>
        <taxon>Pezizomycotina</taxon>
        <taxon>Leotiomycetes</taxon>
        <taxon>Helotiales</taxon>
        <taxon>Amorphothecaceae</taxon>
        <taxon>Amorphotheca</taxon>
    </lineage>
</organism>
<reference evidence="7 8" key="1">
    <citation type="journal article" date="2018" name="New Phytol.">
        <title>Comparative genomics and transcriptomics depict ericoid mycorrhizal fungi as versatile saprotrophs and plant mutualists.</title>
        <authorList>
            <person name="Martino E."/>
            <person name="Morin E."/>
            <person name="Grelet G.A."/>
            <person name="Kuo A."/>
            <person name="Kohler A."/>
            <person name="Daghino S."/>
            <person name="Barry K.W."/>
            <person name="Cichocki N."/>
            <person name="Clum A."/>
            <person name="Dockter R.B."/>
            <person name="Hainaut M."/>
            <person name="Kuo R.C."/>
            <person name="LaButti K."/>
            <person name="Lindahl B.D."/>
            <person name="Lindquist E.A."/>
            <person name="Lipzen A."/>
            <person name="Khouja H.R."/>
            <person name="Magnuson J."/>
            <person name="Murat C."/>
            <person name="Ohm R.A."/>
            <person name="Singer S.W."/>
            <person name="Spatafora J.W."/>
            <person name="Wang M."/>
            <person name="Veneault-Fourrey C."/>
            <person name="Henrissat B."/>
            <person name="Grigoriev I.V."/>
            <person name="Martin F.M."/>
            <person name="Perotto S."/>
        </authorList>
    </citation>
    <scope>NUCLEOTIDE SEQUENCE [LARGE SCALE GENOMIC DNA]</scope>
    <source>
        <strain evidence="7 8">ATCC 22711</strain>
    </source>
</reference>
<dbReference type="Proteomes" id="UP000241818">
    <property type="component" value="Unassembled WGS sequence"/>
</dbReference>
<dbReference type="InterPro" id="IPR051694">
    <property type="entry name" value="Immunoregulatory_rcpt-like"/>
</dbReference>
<dbReference type="GO" id="GO:0071944">
    <property type="term" value="C:cell periphery"/>
    <property type="evidence" value="ECO:0007669"/>
    <property type="project" value="UniProtKB-ARBA"/>
</dbReference>
<feature type="region of interest" description="Disordered" evidence="5">
    <location>
        <begin position="98"/>
        <end position="141"/>
    </location>
</feature>
<evidence type="ECO:0000256" key="2">
    <source>
        <dbReference type="ARBA" id="ARBA00022692"/>
    </source>
</evidence>
<dbReference type="AlphaFoldDB" id="A0A2T3ATW6"/>
<proteinExistence type="predicted"/>
<dbReference type="OrthoDB" id="5390143at2759"/>
<evidence type="ECO:0000256" key="3">
    <source>
        <dbReference type="ARBA" id="ARBA00022989"/>
    </source>
</evidence>
<sequence length="220" mass="22791">MIMQHCWTKAARSISLMNPSFRTRPSCSLKMGLVNTTSFIWTVNLSGTGGNPQFNLSAGETFFFGVFQTGTTNLFESQYINITSNAVASPASSSTTAVQTSTASGTSSMPPPSSTSVTPTSGSQTPSASPSSSPSAKGGLSTAAKTGLGVGLGVGVVALTAGLGAGYFLHRRKKGSAADAHLIEEHPQDGPEGKQLVEALQEMPQTQAKAWKPARSIYEL</sequence>
<dbReference type="GeneID" id="36571868"/>
<evidence type="ECO:0000256" key="1">
    <source>
        <dbReference type="ARBA" id="ARBA00004167"/>
    </source>
</evidence>
<dbReference type="GO" id="GO:0016020">
    <property type="term" value="C:membrane"/>
    <property type="evidence" value="ECO:0007669"/>
    <property type="project" value="UniProtKB-SubCell"/>
</dbReference>
<dbReference type="EMBL" id="KZ679016">
    <property type="protein sequence ID" value="PSS10926.1"/>
    <property type="molecule type" value="Genomic_DNA"/>
</dbReference>
<gene>
    <name evidence="7" type="ORF">M430DRAFT_180626</name>
</gene>
<dbReference type="RefSeq" id="XP_024718105.1">
    <property type="nucleotide sequence ID" value="XM_024863787.1"/>
</dbReference>
<name>A0A2T3ATW6_AMORE</name>